<feature type="compositionally biased region" description="Basic and acidic residues" evidence="6">
    <location>
        <begin position="472"/>
        <end position="483"/>
    </location>
</feature>
<dbReference type="OrthoDB" id="9765111at2"/>
<dbReference type="AlphaFoldDB" id="A0A558HV18"/>
<dbReference type="Pfam" id="PF02646">
    <property type="entry name" value="RmuC"/>
    <property type="match status" value="1"/>
</dbReference>
<keyword evidence="3 5" id="KW-0175">Coiled coil</keyword>
<dbReference type="GO" id="GO:0006310">
    <property type="term" value="P:DNA recombination"/>
    <property type="evidence" value="ECO:0007669"/>
    <property type="project" value="UniProtKB-KW"/>
</dbReference>
<feature type="coiled-coil region" evidence="5">
    <location>
        <begin position="32"/>
        <end position="66"/>
    </location>
</feature>
<sequence>MGQREALQIRLDQQSRALSEQQTLARGLTRQQEVLEAQLLEREERLESLSERYTELRETHAALVTRQRQEAGHHTEQLALLNDARTRLSQEFEQLAGKIFEERQQRFTASSGAQLEQLLKPFREQVGDFRQRLEQLHGEEVRERTSLKSQLDQLAGLNRQITEEAANLSRALKGDSKMQGNWGEMILETVLERSGLRDGIEFKREVSFSGEGGRQRPDAIVYLPDNKHLIIDAKVSLKAYTDYVNADDEINRSRALRAHLTSVRGHVTGLARRNYPAIDGLASPDFVFLFLPMEPAFALAFEHDDSLFQDAFTQGVVMVTPTTLLASLRTVASLWSLERQNDNARVIGERAGALLDKFRGLAESLEELGSQLGRTREVHETAMKRLASGRGNLISRAEELQALGARMKKPLPETLVRQSRESQPQESPPQEGLFQDGQIQEELSHQQGADTDHETAAKDDEPRVAPPLSRWENLERKWQGDPS</sequence>
<evidence type="ECO:0000313" key="7">
    <source>
        <dbReference type="EMBL" id="TVU72980.1"/>
    </source>
</evidence>
<keyword evidence="4" id="KW-0233">DNA recombination</keyword>
<comment type="similarity">
    <text evidence="2">Belongs to the RmuC family.</text>
</comment>
<evidence type="ECO:0000256" key="6">
    <source>
        <dbReference type="SAM" id="MobiDB-lite"/>
    </source>
</evidence>
<dbReference type="InterPro" id="IPR003798">
    <property type="entry name" value="DNA_recombination_RmuC"/>
</dbReference>
<dbReference type="Proteomes" id="UP000319941">
    <property type="component" value="Unassembled WGS sequence"/>
</dbReference>
<comment type="function">
    <text evidence="1">Involved in DNA recombination.</text>
</comment>
<evidence type="ECO:0000313" key="8">
    <source>
        <dbReference type="Proteomes" id="UP000319941"/>
    </source>
</evidence>
<proteinExistence type="inferred from homology"/>
<accession>A0A558HV18</accession>
<keyword evidence="8" id="KW-1185">Reference proteome</keyword>
<evidence type="ECO:0000256" key="2">
    <source>
        <dbReference type="ARBA" id="ARBA00009840"/>
    </source>
</evidence>
<evidence type="ECO:0000256" key="3">
    <source>
        <dbReference type="ARBA" id="ARBA00023054"/>
    </source>
</evidence>
<dbReference type="EMBL" id="VNFH01000002">
    <property type="protein sequence ID" value="TVU72980.1"/>
    <property type="molecule type" value="Genomic_DNA"/>
</dbReference>
<reference evidence="7 8" key="1">
    <citation type="submission" date="2019-07" db="EMBL/GenBank/DDBJ databases">
        <title>Diversity of Bacteria from Kongsfjorden, Arctic.</title>
        <authorList>
            <person name="Yu Y."/>
        </authorList>
    </citation>
    <scope>NUCLEOTIDE SEQUENCE [LARGE SCALE GENOMIC DNA]</scope>
    <source>
        <strain evidence="7 8">SM1923</strain>
    </source>
</reference>
<name>A0A558HV18_9GAMM</name>
<dbReference type="PANTHER" id="PTHR30563:SF0">
    <property type="entry name" value="DNA RECOMBINATION PROTEIN RMUC"/>
    <property type="match status" value="1"/>
</dbReference>
<organism evidence="7 8">
    <name type="scientific">Cobetia crustatorum</name>
    <dbReference type="NCBI Taxonomy" id="553385"/>
    <lineage>
        <taxon>Bacteria</taxon>
        <taxon>Pseudomonadati</taxon>
        <taxon>Pseudomonadota</taxon>
        <taxon>Gammaproteobacteria</taxon>
        <taxon>Oceanospirillales</taxon>
        <taxon>Halomonadaceae</taxon>
        <taxon>Cobetia</taxon>
    </lineage>
</organism>
<evidence type="ECO:0000256" key="5">
    <source>
        <dbReference type="SAM" id="Coils"/>
    </source>
</evidence>
<comment type="caution">
    <text evidence="7">The sequence shown here is derived from an EMBL/GenBank/DDBJ whole genome shotgun (WGS) entry which is preliminary data.</text>
</comment>
<feature type="compositionally biased region" description="Basic and acidic residues" evidence="6">
    <location>
        <begin position="450"/>
        <end position="463"/>
    </location>
</feature>
<feature type="region of interest" description="Disordered" evidence="6">
    <location>
        <begin position="415"/>
        <end position="483"/>
    </location>
</feature>
<evidence type="ECO:0000256" key="1">
    <source>
        <dbReference type="ARBA" id="ARBA00003416"/>
    </source>
</evidence>
<gene>
    <name evidence="7" type="primary">rmuC</name>
    <name evidence="7" type="ORF">FQP86_04415</name>
</gene>
<dbReference type="PANTHER" id="PTHR30563">
    <property type="entry name" value="DNA RECOMBINATION PROTEIN RMUC"/>
    <property type="match status" value="1"/>
</dbReference>
<evidence type="ECO:0000256" key="4">
    <source>
        <dbReference type="ARBA" id="ARBA00023172"/>
    </source>
</evidence>
<protein>
    <submittedName>
        <fullName evidence="7">DNA recombination protein RmuC</fullName>
    </submittedName>
</protein>